<dbReference type="Proteomes" id="UP000297814">
    <property type="component" value="Unassembled WGS sequence"/>
</dbReference>
<feature type="region of interest" description="Disordered" evidence="1">
    <location>
        <begin position="239"/>
        <end position="275"/>
    </location>
</feature>
<comment type="caution">
    <text evidence="2">The sequence shown here is derived from an EMBL/GenBank/DDBJ whole genome shotgun (WGS) entry which is preliminary data.</text>
</comment>
<organism evidence="2 3">
    <name type="scientific">Botrytis hyacinthi</name>
    <dbReference type="NCBI Taxonomy" id="278943"/>
    <lineage>
        <taxon>Eukaryota</taxon>
        <taxon>Fungi</taxon>
        <taxon>Dikarya</taxon>
        <taxon>Ascomycota</taxon>
        <taxon>Pezizomycotina</taxon>
        <taxon>Leotiomycetes</taxon>
        <taxon>Helotiales</taxon>
        <taxon>Sclerotiniaceae</taxon>
        <taxon>Botrytis</taxon>
    </lineage>
</organism>
<evidence type="ECO:0000313" key="2">
    <source>
        <dbReference type="EMBL" id="TGO37855.1"/>
    </source>
</evidence>
<feature type="compositionally biased region" description="Polar residues" evidence="1">
    <location>
        <begin position="21"/>
        <end position="32"/>
    </location>
</feature>
<evidence type="ECO:0000313" key="3">
    <source>
        <dbReference type="Proteomes" id="UP000297814"/>
    </source>
</evidence>
<protein>
    <submittedName>
        <fullName evidence="2">Uncharacterized protein</fullName>
    </submittedName>
</protein>
<evidence type="ECO:0000256" key="1">
    <source>
        <dbReference type="SAM" id="MobiDB-lite"/>
    </source>
</evidence>
<proteinExistence type="predicted"/>
<feature type="region of interest" description="Disordered" evidence="1">
    <location>
        <begin position="1"/>
        <end position="33"/>
    </location>
</feature>
<reference evidence="2 3" key="1">
    <citation type="submission" date="2017-12" db="EMBL/GenBank/DDBJ databases">
        <title>Comparative genomics of Botrytis spp.</title>
        <authorList>
            <person name="Valero-Jimenez C.A."/>
            <person name="Tapia P."/>
            <person name="Veloso J."/>
            <person name="Silva-Moreno E."/>
            <person name="Staats M."/>
            <person name="Valdes J.H."/>
            <person name="Van Kan J.A.L."/>
        </authorList>
    </citation>
    <scope>NUCLEOTIDE SEQUENCE [LARGE SCALE GENOMIC DNA]</scope>
    <source>
        <strain evidence="2 3">Bh0001</strain>
    </source>
</reference>
<feature type="compositionally biased region" description="Low complexity" evidence="1">
    <location>
        <begin position="427"/>
        <end position="436"/>
    </location>
</feature>
<gene>
    <name evidence="2" type="ORF">BHYA_0087g00130</name>
</gene>
<keyword evidence="3" id="KW-1185">Reference proteome</keyword>
<name>A0A4Z1GME2_9HELO</name>
<accession>A0A4Z1GME2</accession>
<feature type="compositionally biased region" description="Basic and acidic residues" evidence="1">
    <location>
        <begin position="438"/>
        <end position="452"/>
    </location>
</feature>
<sequence>MSKDLGNVPNRLGLNYGNKASKVNKSSSTPFQRIQDKIKELERSLEKQRNQNGKIQDKVKGFEQRLEEQYDQNEKMQDEMKDLKQRLEEQSNRNEKIQDTTKELELALEEQYNQNEKMQDKIKNLERRLEGQYYQNEMIQKTRDQRFEYHNGKIEKLDESVQKLTNWTSQLKDRVDEDVQKRYQETDTLNTMQSVQHAMKQVLATVMEQQHKHISDMIEFQTQLPDMIQRELSIQKTFNTEPLLDRDPNVYAKPTHASPQDQETPYPHPQKQQQIDAPSPNLAMQLDAQPSPAVISQQLIFNLHPNKECVQIGDVFNNNCSTANNKPPLRYPKDFRNEEYWQFELRLAKNEKIEPRRPWSVDFSKQFQINNPRCWENESCYEIVIVDPAWENKKSPPPFQGDLTDGKLDKPTSTLGQSYDRRAGDNSPTSSRSSSPHRQLDRYPANRRDRSEASGVYPS</sequence>
<feature type="region of interest" description="Disordered" evidence="1">
    <location>
        <begin position="395"/>
        <end position="459"/>
    </location>
</feature>
<dbReference type="EMBL" id="PQXK01000087">
    <property type="protein sequence ID" value="TGO37855.1"/>
    <property type="molecule type" value="Genomic_DNA"/>
</dbReference>
<dbReference type="AlphaFoldDB" id="A0A4Z1GME2"/>
<dbReference type="Gene3D" id="1.10.287.950">
    <property type="entry name" value="Methyl-accepting chemotaxis protein"/>
    <property type="match status" value="1"/>
</dbReference>